<gene>
    <name evidence="2" type="ordered locus">KNP414_00111</name>
</gene>
<dbReference type="Pfam" id="PF03646">
    <property type="entry name" value="FlaG"/>
    <property type="match status" value="1"/>
</dbReference>
<keyword evidence="2" id="KW-0966">Cell projection</keyword>
<keyword evidence="2" id="KW-0969">Cilium</keyword>
<dbReference type="EMBL" id="CP002869">
    <property type="protein sequence ID" value="AEI38762.1"/>
    <property type="molecule type" value="Genomic_DNA"/>
</dbReference>
<keyword evidence="2" id="KW-0282">Flagellum</keyword>
<evidence type="ECO:0000313" key="3">
    <source>
        <dbReference type="Proteomes" id="UP000006620"/>
    </source>
</evidence>
<dbReference type="KEGG" id="pms:KNP414_00111"/>
<dbReference type="Gene3D" id="3.30.160.170">
    <property type="entry name" value="FlaG-like"/>
    <property type="match status" value="1"/>
</dbReference>
<dbReference type="InterPro" id="IPR005186">
    <property type="entry name" value="FlaG"/>
</dbReference>
<dbReference type="SUPFAM" id="SSF160214">
    <property type="entry name" value="FlaG-like"/>
    <property type="match status" value="1"/>
</dbReference>
<accession>F8FJ49</accession>
<dbReference type="InterPro" id="IPR035924">
    <property type="entry name" value="FlaG-like_sf"/>
</dbReference>
<evidence type="ECO:0000313" key="2">
    <source>
        <dbReference type="EMBL" id="AEI38762.1"/>
    </source>
</evidence>
<evidence type="ECO:0000256" key="1">
    <source>
        <dbReference type="SAM" id="MobiDB-lite"/>
    </source>
</evidence>
<organism evidence="2 3">
    <name type="scientific">Paenibacillus mucilaginosus (strain KNP414)</name>
    <dbReference type="NCBI Taxonomy" id="1036673"/>
    <lineage>
        <taxon>Bacteria</taxon>
        <taxon>Bacillati</taxon>
        <taxon>Bacillota</taxon>
        <taxon>Bacilli</taxon>
        <taxon>Bacillales</taxon>
        <taxon>Paenibacillaceae</taxon>
        <taxon>Paenibacillus</taxon>
    </lineage>
</organism>
<reference evidence="2 3" key="2">
    <citation type="journal article" date="2013" name="Genome Announc.">
        <title>Genome Sequence of Growth-Improving Paenibacillus mucilaginosus Strain KNP414.</title>
        <authorList>
            <person name="Lu J.J."/>
            <person name="Wang J.F."/>
            <person name="Hu X.F."/>
        </authorList>
    </citation>
    <scope>NUCLEOTIDE SEQUENCE [LARGE SCALE GENOMIC DNA]</scope>
    <source>
        <strain evidence="2 3">KNP414</strain>
    </source>
</reference>
<dbReference type="PANTHER" id="PTHR37166:SF1">
    <property type="entry name" value="PROTEIN FLAG"/>
    <property type="match status" value="1"/>
</dbReference>
<proteinExistence type="predicted"/>
<dbReference type="Proteomes" id="UP000006620">
    <property type="component" value="Chromosome"/>
</dbReference>
<name>F8FJ49_PAEMK</name>
<dbReference type="PATRIC" id="fig|1036673.3.peg.104"/>
<dbReference type="HOGENOM" id="CLU_120910_3_0_9"/>
<dbReference type="AlphaFoldDB" id="F8FJ49"/>
<dbReference type="RefSeq" id="WP_013913928.1">
    <property type="nucleotide sequence ID" value="NC_015690.1"/>
</dbReference>
<reference evidence="3" key="1">
    <citation type="submission" date="2011-06" db="EMBL/GenBank/DDBJ databases">
        <title>Complete genome sequence of Paenibacillus mucilaginosus KNP414.</title>
        <authorList>
            <person name="Wang J."/>
            <person name="Hu S."/>
            <person name="Hu X."/>
            <person name="Zhang B."/>
            <person name="Dong D."/>
            <person name="Zhang S."/>
            <person name="Zhao K."/>
            <person name="Wu D."/>
        </authorList>
    </citation>
    <scope>NUCLEOTIDE SEQUENCE [LARGE SCALE GENOMIC DNA]</scope>
    <source>
        <strain evidence="3">KNP414</strain>
    </source>
</reference>
<protein>
    <submittedName>
        <fullName evidence="2">Flagellar protein FlaG protein</fullName>
    </submittedName>
</protein>
<feature type="region of interest" description="Disordered" evidence="1">
    <location>
        <begin position="1"/>
        <end position="35"/>
    </location>
</feature>
<dbReference type="PANTHER" id="PTHR37166">
    <property type="entry name" value="PROTEIN FLAG"/>
    <property type="match status" value="1"/>
</dbReference>
<sequence>MDTPITGSGGVDRIPAASPALKSTNKEAEAAASSAVDSIHSVKEMKLAEYRGEEITISDEQMVKALERAIKAVEGKNTSLNFSIHEKTKQIMVKVIDKESGQIIREVPPEKNLDFLAKLWEMAGILVDEKR</sequence>